<sequence>MKDSDRRQLAKVAELIRRGIAGIDQLLAGCNLPAHGRITEEQLRFIRQELIEMLSDLAAQRFAEAAESGIRFGRLIVDSWPLESELGDLLLRAENQFLAICRRLAKQ</sequence>
<reference evidence="1 2" key="1">
    <citation type="submission" date="2014-04" db="EMBL/GenBank/DDBJ databases">
        <title>The Genome Sequence of Thermoanaerobaculum aquaticum MP-01, The First Cultivated Group 23 Acidobacterium.</title>
        <authorList>
            <person name="Stamps B.W."/>
            <person name="Losey N.A."/>
            <person name="Lawson P.A."/>
            <person name="Stevenson B.S."/>
        </authorList>
    </citation>
    <scope>NUCLEOTIDE SEQUENCE [LARGE SCALE GENOMIC DNA]</scope>
    <source>
        <strain evidence="1 2">MP-01</strain>
    </source>
</reference>
<accession>A0A062XYE9</accession>
<protein>
    <submittedName>
        <fullName evidence="1">Uncharacterized protein</fullName>
    </submittedName>
</protein>
<organism evidence="1 2">
    <name type="scientific">Thermoanaerobaculum aquaticum</name>
    <dbReference type="NCBI Taxonomy" id="1312852"/>
    <lineage>
        <taxon>Bacteria</taxon>
        <taxon>Pseudomonadati</taxon>
        <taxon>Acidobacteriota</taxon>
        <taxon>Thermoanaerobaculia</taxon>
        <taxon>Thermoanaerobaculales</taxon>
        <taxon>Thermoanaerobaculaceae</taxon>
        <taxon>Thermoanaerobaculum</taxon>
    </lineage>
</organism>
<dbReference type="EMBL" id="JMFG01000008">
    <property type="protein sequence ID" value="KDA54434.1"/>
    <property type="molecule type" value="Genomic_DNA"/>
</dbReference>
<name>A0A062XYE9_9BACT</name>
<keyword evidence="2" id="KW-1185">Reference proteome</keyword>
<dbReference type="RefSeq" id="WP_038047723.1">
    <property type="nucleotide sequence ID" value="NZ_JMFG01000008.1"/>
</dbReference>
<evidence type="ECO:0000313" key="1">
    <source>
        <dbReference type="EMBL" id="KDA54434.1"/>
    </source>
</evidence>
<dbReference type="Proteomes" id="UP000027284">
    <property type="component" value="Unassembled WGS sequence"/>
</dbReference>
<proteinExistence type="predicted"/>
<gene>
    <name evidence="1" type="ORF">EG19_12015</name>
</gene>
<dbReference type="STRING" id="1312852.EG19_12015"/>
<comment type="caution">
    <text evidence="1">The sequence shown here is derived from an EMBL/GenBank/DDBJ whole genome shotgun (WGS) entry which is preliminary data.</text>
</comment>
<dbReference type="OrthoDB" id="9429678at2"/>
<dbReference type="AlphaFoldDB" id="A0A062XYE9"/>
<evidence type="ECO:0000313" key="2">
    <source>
        <dbReference type="Proteomes" id="UP000027284"/>
    </source>
</evidence>